<dbReference type="RefSeq" id="XP_040727468.1">
    <property type="nucleotide sequence ID" value="XM_040870954.1"/>
</dbReference>
<dbReference type="GeneID" id="63787553"/>
<protein>
    <submittedName>
        <fullName evidence="2">Uncharacterized protein</fullName>
    </submittedName>
</protein>
<sequence>MAPALFKELSREERQAARKRGAGRTFVDSNPITFARRKSLKAPLAPVDVNDHLVAIRDVKTPRKERQAEVSRSERKRKSKMMNFATPKTVKKAKTVVSSSTKVNASQEILGDLNTAAVAPTLQRAGTEPLSSSLHQSDRPSPPGPPSPASPDQAEEEVALSIKIKTPARKRKHEETIKQPVKVKTPARKQTHGHTGKPAVKRPRGLLRELGPGASRFIVGAKNYATPEKSRENNAPRRASTRIILAAHRPAIPIRVIKAPAKLPSKKVIKSVKPISDLVLSICVLREMGLTWKSVGEVLGMTAQKASKTWRALTIDMAHRAAQDATQYAKGSGKAVITKGMSLRPMTNCDACRRKTKAKCAGKCNKRGLLVNSFVKSLLRDDEACQESNVEDSLDLLSG</sequence>
<feature type="region of interest" description="Disordered" evidence="1">
    <location>
        <begin position="1"/>
        <end position="23"/>
    </location>
</feature>
<feature type="compositionally biased region" description="Basic and acidic residues" evidence="1">
    <location>
        <begin position="58"/>
        <end position="73"/>
    </location>
</feature>
<feature type="region of interest" description="Disordered" evidence="1">
    <location>
        <begin position="125"/>
        <end position="200"/>
    </location>
</feature>
<dbReference type="EMBL" id="MCFI01000003">
    <property type="protein sequence ID" value="ORY86286.1"/>
    <property type="molecule type" value="Genomic_DNA"/>
</dbReference>
<feature type="compositionally biased region" description="Basic residues" evidence="1">
    <location>
        <begin position="185"/>
        <end position="200"/>
    </location>
</feature>
<evidence type="ECO:0000313" key="2">
    <source>
        <dbReference type="EMBL" id="ORY86286.1"/>
    </source>
</evidence>
<comment type="caution">
    <text evidence="2">The sequence shown here is derived from an EMBL/GenBank/DDBJ whole genome shotgun (WGS) entry which is preliminary data.</text>
</comment>
<organism evidence="2 3">
    <name type="scientific">Protomyces lactucae-debilis</name>
    <dbReference type="NCBI Taxonomy" id="2754530"/>
    <lineage>
        <taxon>Eukaryota</taxon>
        <taxon>Fungi</taxon>
        <taxon>Dikarya</taxon>
        <taxon>Ascomycota</taxon>
        <taxon>Taphrinomycotina</taxon>
        <taxon>Taphrinomycetes</taxon>
        <taxon>Taphrinales</taxon>
        <taxon>Protomycetaceae</taxon>
        <taxon>Protomyces</taxon>
    </lineage>
</organism>
<keyword evidence="3" id="KW-1185">Reference proteome</keyword>
<feature type="region of interest" description="Disordered" evidence="1">
    <location>
        <begin position="58"/>
        <end position="86"/>
    </location>
</feature>
<feature type="compositionally biased region" description="Pro residues" evidence="1">
    <location>
        <begin position="140"/>
        <end position="149"/>
    </location>
</feature>
<gene>
    <name evidence="2" type="ORF">BCR37DRAFT_391082</name>
</gene>
<dbReference type="AlphaFoldDB" id="A0A1Y2FSX6"/>
<accession>A0A1Y2FSX6</accession>
<name>A0A1Y2FSX6_PROLT</name>
<evidence type="ECO:0000313" key="3">
    <source>
        <dbReference type="Proteomes" id="UP000193685"/>
    </source>
</evidence>
<dbReference type="Proteomes" id="UP000193685">
    <property type="component" value="Unassembled WGS sequence"/>
</dbReference>
<proteinExistence type="predicted"/>
<reference evidence="2 3" key="1">
    <citation type="submission" date="2016-07" db="EMBL/GenBank/DDBJ databases">
        <title>Pervasive Adenine N6-methylation of Active Genes in Fungi.</title>
        <authorList>
            <consortium name="DOE Joint Genome Institute"/>
            <person name="Mondo S.J."/>
            <person name="Dannebaum R.O."/>
            <person name="Kuo R.C."/>
            <person name="Labutti K."/>
            <person name="Haridas S."/>
            <person name="Kuo A."/>
            <person name="Salamov A."/>
            <person name="Ahrendt S.R."/>
            <person name="Lipzen A."/>
            <person name="Sullivan W."/>
            <person name="Andreopoulos W.B."/>
            <person name="Clum A."/>
            <person name="Lindquist E."/>
            <person name="Daum C."/>
            <person name="Ramamoorthy G.K."/>
            <person name="Gryganskyi A."/>
            <person name="Culley D."/>
            <person name="Magnuson J.K."/>
            <person name="James T.Y."/>
            <person name="O'Malley M.A."/>
            <person name="Stajich J.E."/>
            <person name="Spatafora J.W."/>
            <person name="Visel A."/>
            <person name="Grigoriev I.V."/>
        </authorList>
    </citation>
    <scope>NUCLEOTIDE SEQUENCE [LARGE SCALE GENOMIC DNA]</scope>
    <source>
        <strain evidence="2 3">12-1054</strain>
    </source>
</reference>
<evidence type="ECO:0000256" key="1">
    <source>
        <dbReference type="SAM" id="MobiDB-lite"/>
    </source>
</evidence>